<organism evidence="1">
    <name type="scientific">marine sediment metagenome</name>
    <dbReference type="NCBI Taxonomy" id="412755"/>
    <lineage>
        <taxon>unclassified sequences</taxon>
        <taxon>metagenomes</taxon>
        <taxon>ecological metagenomes</taxon>
    </lineage>
</organism>
<feature type="non-terminal residue" evidence="1">
    <location>
        <position position="1"/>
    </location>
</feature>
<sequence>YQWKDGRPMSISAIPQGTTRVIHFTLTLEDDTPIDISGDVMTMTVKAHKDDDDPGVAQETADVATDGANGVAIFTLSPDETDIDIGQYYFDVVWKPATGGIFVLDVDQETIRIIERVSDVSY</sequence>
<evidence type="ECO:0000313" key="1">
    <source>
        <dbReference type="EMBL" id="KKK46092.1"/>
    </source>
</evidence>
<accession>A0A0F8VP43</accession>
<dbReference type="EMBL" id="LAZR01070035">
    <property type="protein sequence ID" value="KKK46092.1"/>
    <property type="molecule type" value="Genomic_DNA"/>
</dbReference>
<proteinExistence type="predicted"/>
<comment type="caution">
    <text evidence="1">The sequence shown here is derived from an EMBL/GenBank/DDBJ whole genome shotgun (WGS) entry which is preliminary data.</text>
</comment>
<name>A0A0F8VP43_9ZZZZ</name>
<dbReference type="AlphaFoldDB" id="A0A0F8VP43"/>
<gene>
    <name evidence="1" type="ORF">LCGC14_3164400</name>
</gene>
<protein>
    <submittedName>
        <fullName evidence="1">Uncharacterized protein</fullName>
    </submittedName>
</protein>
<reference evidence="1" key="1">
    <citation type="journal article" date="2015" name="Nature">
        <title>Complex archaea that bridge the gap between prokaryotes and eukaryotes.</title>
        <authorList>
            <person name="Spang A."/>
            <person name="Saw J.H."/>
            <person name="Jorgensen S.L."/>
            <person name="Zaremba-Niedzwiedzka K."/>
            <person name="Martijn J."/>
            <person name="Lind A.E."/>
            <person name="van Eijk R."/>
            <person name="Schleper C."/>
            <person name="Guy L."/>
            <person name="Ettema T.J."/>
        </authorList>
    </citation>
    <scope>NUCLEOTIDE SEQUENCE</scope>
</reference>